<evidence type="ECO:0000256" key="1">
    <source>
        <dbReference type="SAM" id="MobiDB-lite"/>
    </source>
</evidence>
<feature type="region of interest" description="Disordered" evidence="1">
    <location>
        <begin position="248"/>
        <end position="277"/>
    </location>
</feature>
<dbReference type="EMBL" id="OK999980">
    <property type="protein sequence ID" value="UGL61925.1"/>
    <property type="molecule type" value="Genomic_DNA"/>
</dbReference>
<proteinExistence type="predicted"/>
<name>A0AAE8YK41_9CAUD</name>
<sequence>MSRTPFEKRREQCSKSVGSSVENSVQNTLRNSVRDAFRTPFRTPSEKRLEQQTTDNKQQTTINHQLDNLRHRHLSDKGRALSDRERSKMHRISKDEAIAITKLAVTLQPGWDTSTFMSTLAGVRDQPDIAAFIEQVTRAAVDGLMIEDALREVVPHACPVTAQQCDHGDVDAQWLNGAPASVNVVNDTNDVSQSRLLGKSRFERPEHEITRPPSDDPMHWRNRFSHFIEKGARQRAEDLQKLRAEQLPAHAAVPQSATAAVADHQSVPDPAGTLPELYQTAPNQLGANYFHDPEEYDEP</sequence>
<evidence type="ECO:0000313" key="3">
    <source>
        <dbReference type="Proteomes" id="UP000827897"/>
    </source>
</evidence>
<organism evidence="2 3">
    <name type="scientific">Arthrobacter phage EastWest</name>
    <dbReference type="NCBI Taxonomy" id="2894292"/>
    <lineage>
        <taxon>Viruses</taxon>
        <taxon>Duplodnaviria</taxon>
        <taxon>Heunggongvirae</taxon>
        <taxon>Uroviricota</taxon>
        <taxon>Caudoviricetes</taxon>
        <taxon>Berryhillviridae</taxon>
        <taxon>Eastwestvirus</taxon>
        <taxon>Eastwestvirus eastwest</taxon>
    </lineage>
</organism>
<reference evidence="2" key="1">
    <citation type="submission" date="2021-10" db="EMBL/GenBank/DDBJ databases">
        <authorList>
            <person name="Valenzuela N."/>
            <person name="Pablo J."/>
            <person name="Strother B."/>
            <person name="Cravalho Y."/>
            <person name="Barto Z."/>
            <person name="Kane C."/>
            <person name="Chong R.A."/>
            <person name="Kawasaki K."/>
            <person name="Cruz S."/>
            <person name="Porter M.L."/>
            <person name="Pearce R."/>
            <person name="Hohenstein G."/>
            <person name="Li K."/>
            <person name="Kaniho J."/>
            <person name="Sadones M."/>
            <person name="Hamlin F."/>
            <person name="Daniels M."/>
            <person name="McKee K."/>
            <person name="Reed F."/>
            <person name="Donachie S."/>
            <person name="Bollivar D.W."/>
            <person name="Garlena R.A."/>
            <person name="Russell D.A."/>
            <person name="Jacobs-Sera D."/>
            <person name="Hatfull G.F."/>
        </authorList>
    </citation>
    <scope>NUCLEOTIDE SEQUENCE</scope>
</reference>
<feature type="compositionally biased region" description="Low complexity" evidence="1">
    <location>
        <begin position="248"/>
        <end position="262"/>
    </location>
</feature>
<accession>A0AAE8YK41</accession>
<keyword evidence="3" id="KW-1185">Reference proteome</keyword>
<feature type="compositionally biased region" description="Basic and acidic residues" evidence="1">
    <location>
        <begin position="1"/>
        <end position="13"/>
    </location>
</feature>
<feature type="compositionally biased region" description="Polar residues" evidence="1">
    <location>
        <begin position="51"/>
        <end position="64"/>
    </location>
</feature>
<gene>
    <name evidence="2" type="primary">42</name>
    <name evidence="2" type="ORF">SEA_EASTWEST_42</name>
</gene>
<feature type="compositionally biased region" description="Polar residues" evidence="1">
    <location>
        <begin position="14"/>
        <end position="31"/>
    </location>
</feature>
<evidence type="ECO:0000313" key="2">
    <source>
        <dbReference type="EMBL" id="UGL61925.1"/>
    </source>
</evidence>
<protein>
    <submittedName>
        <fullName evidence="2">Uncharacterized protein</fullName>
    </submittedName>
</protein>
<feature type="region of interest" description="Disordered" evidence="1">
    <location>
        <begin position="1"/>
        <end position="64"/>
    </location>
</feature>
<dbReference type="Proteomes" id="UP000827897">
    <property type="component" value="Segment"/>
</dbReference>